<dbReference type="GO" id="GO:0004090">
    <property type="term" value="F:carbonyl reductase (NADPH) activity"/>
    <property type="evidence" value="ECO:0007669"/>
    <property type="project" value="TreeGrafter"/>
</dbReference>
<dbReference type="AlphaFoldDB" id="A0A4Y2F5Y9"/>
<keyword evidence="3" id="KW-1185">Reference proteome</keyword>
<organism evidence="2 3">
    <name type="scientific">Araneus ventricosus</name>
    <name type="common">Orbweaver spider</name>
    <name type="synonym">Epeira ventricosa</name>
    <dbReference type="NCBI Taxonomy" id="182803"/>
    <lineage>
        <taxon>Eukaryota</taxon>
        <taxon>Metazoa</taxon>
        <taxon>Ecdysozoa</taxon>
        <taxon>Arthropoda</taxon>
        <taxon>Chelicerata</taxon>
        <taxon>Arachnida</taxon>
        <taxon>Araneae</taxon>
        <taxon>Araneomorphae</taxon>
        <taxon>Entelegynae</taxon>
        <taxon>Araneoidea</taxon>
        <taxon>Araneidae</taxon>
        <taxon>Araneus</taxon>
    </lineage>
</organism>
<dbReference type="Pfam" id="PF00106">
    <property type="entry name" value="adh_short"/>
    <property type="match status" value="1"/>
</dbReference>
<gene>
    <name evidence="2" type="primary">DHRS4L2</name>
    <name evidence="2" type="ORF">AVEN_221975_1</name>
</gene>
<dbReference type="SUPFAM" id="SSF51735">
    <property type="entry name" value="NAD(P)-binding Rossmann-fold domains"/>
    <property type="match status" value="1"/>
</dbReference>
<accession>A0A4Y2F5Y9</accession>
<dbReference type="PANTHER" id="PTHR43943">
    <property type="entry name" value="DEHYDROGENASE/REDUCTASE (SDR FAMILY) MEMBER 4"/>
    <property type="match status" value="1"/>
</dbReference>
<dbReference type="OrthoDB" id="1669814at2759"/>
<dbReference type="EMBL" id="BGPR01000817">
    <property type="protein sequence ID" value="GBM36713.1"/>
    <property type="molecule type" value="Genomic_DNA"/>
</dbReference>
<proteinExistence type="inferred from homology"/>
<comment type="caution">
    <text evidence="2">The sequence shown here is derived from an EMBL/GenBank/DDBJ whole genome shotgun (WGS) entry which is preliminary data.</text>
</comment>
<dbReference type="Proteomes" id="UP000499080">
    <property type="component" value="Unassembled WGS sequence"/>
</dbReference>
<evidence type="ECO:0000313" key="3">
    <source>
        <dbReference type="Proteomes" id="UP000499080"/>
    </source>
</evidence>
<dbReference type="InterPro" id="IPR002347">
    <property type="entry name" value="SDR_fam"/>
</dbReference>
<dbReference type="PRINTS" id="PR00081">
    <property type="entry name" value="GDHRDH"/>
</dbReference>
<reference evidence="2 3" key="1">
    <citation type="journal article" date="2019" name="Sci. Rep.">
        <title>Orb-weaving spider Araneus ventricosus genome elucidates the spidroin gene catalogue.</title>
        <authorList>
            <person name="Kono N."/>
            <person name="Nakamura H."/>
            <person name="Ohtoshi R."/>
            <person name="Moran D.A.P."/>
            <person name="Shinohara A."/>
            <person name="Yoshida Y."/>
            <person name="Fujiwara M."/>
            <person name="Mori M."/>
            <person name="Tomita M."/>
            <person name="Arakawa K."/>
        </authorList>
    </citation>
    <scope>NUCLEOTIDE SEQUENCE [LARGE SCALE GENOMIC DNA]</scope>
</reference>
<dbReference type="Gene3D" id="3.40.50.720">
    <property type="entry name" value="NAD(P)-binding Rossmann-like Domain"/>
    <property type="match status" value="1"/>
</dbReference>
<comment type="similarity">
    <text evidence="1">Belongs to the short-chain dehydrogenases/reductases (SDR) family.</text>
</comment>
<name>A0A4Y2F5Y9_ARAVE</name>
<protein>
    <submittedName>
        <fullName evidence="2">Dehydrogenase/reductase SDR family member 4-like 2</fullName>
    </submittedName>
</protein>
<dbReference type="PANTHER" id="PTHR43943:SF2">
    <property type="entry name" value="DEHYDROGENASE_REDUCTASE 4"/>
    <property type="match status" value="1"/>
</dbReference>
<evidence type="ECO:0000256" key="1">
    <source>
        <dbReference type="ARBA" id="ARBA00006484"/>
    </source>
</evidence>
<evidence type="ECO:0000313" key="2">
    <source>
        <dbReference type="EMBL" id="GBM36713.1"/>
    </source>
</evidence>
<dbReference type="InterPro" id="IPR036291">
    <property type="entry name" value="NAD(P)-bd_dom_sf"/>
</dbReference>
<sequence length="116" mass="12801">MDKAVSEINSISDNVYRIPCHVGKQEDRKLLLDFAIANYGEIDILISNAAANTAICRVLDTNEKAWDKVFDTNVKAAFLLPQPAVPLIEKRGGGSIIYISSVAAYKVMERVFAVEK</sequence>